<dbReference type="GO" id="GO:0006629">
    <property type="term" value="P:lipid metabolic process"/>
    <property type="evidence" value="ECO:0007669"/>
    <property type="project" value="InterPro"/>
</dbReference>
<dbReference type="PANTHER" id="PTHR43620">
    <property type="entry name" value="GLYCEROPHOSPHORYL DIESTER PHOSPHODIESTERASE"/>
    <property type="match status" value="1"/>
</dbReference>
<evidence type="ECO:0000256" key="5">
    <source>
        <dbReference type="ARBA" id="ARBA00022801"/>
    </source>
</evidence>
<dbReference type="Gene3D" id="3.20.20.190">
    <property type="entry name" value="Phosphatidylinositol (PI) phosphodiesterase"/>
    <property type="match status" value="1"/>
</dbReference>
<dbReference type="InterPro" id="IPR030395">
    <property type="entry name" value="GP_PDE_dom"/>
</dbReference>
<keyword evidence="4" id="KW-0319">Glycerol metabolism</keyword>
<dbReference type="PANTHER" id="PTHR43620:SF7">
    <property type="entry name" value="GLYCEROPHOSPHODIESTER PHOSPHODIESTERASE GDPD5-RELATED"/>
    <property type="match status" value="1"/>
</dbReference>
<dbReference type="SUPFAM" id="SSF51695">
    <property type="entry name" value="PLC-like phosphodiesterases"/>
    <property type="match status" value="1"/>
</dbReference>
<dbReference type="PROSITE" id="PS51318">
    <property type="entry name" value="TAT"/>
    <property type="match status" value="1"/>
</dbReference>
<evidence type="ECO:0000259" key="8">
    <source>
        <dbReference type="PROSITE" id="PS51704"/>
    </source>
</evidence>
<dbReference type="InterPro" id="IPR017946">
    <property type="entry name" value="PLC-like_Pdiesterase_TIM-brl"/>
</dbReference>
<organism evidence="9">
    <name type="scientific">Streptomyces haneummycinicus</name>
    <dbReference type="NCBI Taxonomy" id="3074435"/>
    <lineage>
        <taxon>Bacteria</taxon>
        <taxon>Bacillati</taxon>
        <taxon>Actinomycetota</taxon>
        <taxon>Actinomycetes</taxon>
        <taxon>Kitasatosporales</taxon>
        <taxon>Streptomycetaceae</taxon>
        <taxon>Streptomyces</taxon>
    </lineage>
</organism>
<evidence type="ECO:0000256" key="1">
    <source>
        <dbReference type="ARBA" id="ARBA00007277"/>
    </source>
</evidence>
<sequence length="494" mass="52677">MGTRESNGQPGGTGRRALLGAVVLGAGGTVLAQGGTARAADARHGGGGRGLKDLPVPAIVGHRGASGYRPEHTLGSYQLALDMGADIVEAGDLVPTRDGHLVCRHEPEIGGTTDIADHPEFAGRRTTRTLDGAAVTGWFTEDFTLAELKRLRAVERIPANRPHNTLYDGRWEIPTFEEVLRWQDEQTRKRGKQVWIYPETKHPTYFRGLGLGLEERLAKILRRHGKDRRNSPVILQSFEPTSIQRLNRLVDNPLVVLLSGASSRPWDFVESGDPRTVADLITPKGLKEIASYAQGIGPTLDLVIPRDAAGRLTEPTTLVRDAHRAGLILHPYTLRNENPSCPPSSARAPTPTRTATSSAPTGPTSPPASTASSRTTRTPECWPARTSSTADPSCPGRVTSGRPGQPCPGRPSRGGYETRAGDGVRTGRLPPPAARRGGRRRDARHRGRTGGPGTGGVAPAPGTPRGRRPAVRPAGLAPPGRAHGGPPRAPYRPP</sequence>
<keyword evidence="5" id="KW-0378">Hydrolase</keyword>
<dbReference type="CDD" id="cd08602">
    <property type="entry name" value="GDPD_ScGlpQ1_like"/>
    <property type="match status" value="1"/>
</dbReference>
<dbReference type="AlphaFoldDB" id="A0AAT9HQV4"/>
<name>A0AAT9HQV4_9ACTN</name>
<proteinExistence type="inferred from homology"/>
<dbReference type="Pfam" id="PF03009">
    <property type="entry name" value="GDPD"/>
    <property type="match status" value="1"/>
</dbReference>
<reference evidence="9" key="2">
    <citation type="submission" date="2024-07" db="EMBL/GenBank/DDBJ databases">
        <title>Streptomyces haneummycinica sp. nov., a new antibiotic-producing actinobacterium isolated from marine sediment.</title>
        <authorList>
            <person name="Uemura M."/>
            <person name="Hamada M."/>
            <person name="Hirano S."/>
            <person name="Kobayashi K."/>
            <person name="Ohshiro T."/>
            <person name="Kobayashi T."/>
            <person name="Terahara T."/>
        </authorList>
    </citation>
    <scope>NUCLEOTIDE SEQUENCE</scope>
    <source>
        <strain evidence="9">KM77-8</strain>
    </source>
</reference>
<dbReference type="PROSITE" id="PS51704">
    <property type="entry name" value="GP_PDE"/>
    <property type="match status" value="1"/>
</dbReference>
<evidence type="ECO:0000313" key="9">
    <source>
        <dbReference type="EMBL" id="BFO19991.1"/>
    </source>
</evidence>
<comment type="catalytic activity">
    <reaction evidence="6">
        <text>a sn-glycero-3-phosphodiester + H2O = an alcohol + sn-glycerol 3-phosphate + H(+)</text>
        <dbReference type="Rhea" id="RHEA:12969"/>
        <dbReference type="ChEBI" id="CHEBI:15377"/>
        <dbReference type="ChEBI" id="CHEBI:15378"/>
        <dbReference type="ChEBI" id="CHEBI:30879"/>
        <dbReference type="ChEBI" id="CHEBI:57597"/>
        <dbReference type="ChEBI" id="CHEBI:83408"/>
        <dbReference type="EC" id="3.1.4.46"/>
    </reaction>
</comment>
<reference evidence="9" key="1">
    <citation type="submission" date="2024-06" db="EMBL/GenBank/DDBJ databases">
        <authorList>
            <consortium name="consrtm"/>
            <person name="Uemura M."/>
            <person name="Terahara T."/>
        </authorList>
    </citation>
    <scope>NUCLEOTIDE SEQUENCE</scope>
    <source>
        <strain evidence="9">KM77-8</strain>
    </source>
</reference>
<protein>
    <recommendedName>
        <fullName evidence="2">glycerophosphodiester phosphodiesterase</fullName>
        <ecNumber evidence="2">3.1.4.46</ecNumber>
    </recommendedName>
</protein>
<dbReference type="EMBL" id="AP035768">
    <property type="protein sequence ID" value="BFO19991.1"/>
    <property type="molecule type" value="Genomic_DNA"/>
</dbReference>
<keyword evidence="3" id="KW-0732">Signal</keyword>
<evidence type="ECO:0000256" key="4">
    <source>
        <dbReference type="ARBA" id="ARBA00022798"/>
    </source>
</evidence>
<feature type="compositionally biased region" description="Basic residues" evidence="7">
    <location>
        <begin position="436"/>
        <end position="448"/>
    </location>
</feature>
<evidence type="ECO:0000256" key="2">
    <source>
        <dbReference type="ARBA" id="ARBA00012247"/>
    </source>
</evidence>
<evidence type="ECO:0000256" key="7">
    <source>
        <dbReference type="SAM" id="MobiDB-lite"/>
    </source>
</evidence>
<dbReference type="InterPro" id="IPR006311">
    <property type="entry name" value="TAT_signal"/>
</dbReference>
<dbReference type="GO" id="GO:0006071">
    <property type="term" value="P:glycerol metabolic process"/>
    <property type="evidence" value="ECO:0007669"/>
    <property type="project" value="UniProtKB-KW"/>
</dbReference>
<dbReference type="EC" id="3.1.4.46" evidence="2"/>
<evidence type="ECO:0000256" key="6">
    <source>
        <dbReference type="ARBA" id="ARBA00047512"/>
    </source>
</evidence>
<gene>
    <name evidence="9" type="ORF">SHKM778_63790</name>
</gene>
<feature type="compositionally biased region" description="Low complexity" evidence="7">
    <location>
        <begin position="471"/>
        <end position="486"/>
    </location>
</feature>
<accession>A0AAT9HQV4</accession>
<feature type="compositionally biased region" description="Low complexity" evidence="7">
    <location>
        <begin position="343"/>
        <end position="379"/>
    </location>
</feature>
<comment type="similarity">
    <text evidence="1">Belongs to the glycerophosphoryl diester phosphodiesterase family.</text>
</comment>
<evidence type="ECO:0000256" key="3">
    <source>
        <dbReference type="ARBA" id="ARBA00022729"/>
    </source>
</evidence>
<feature type="region of interest" description="Disordered" evidence="7">
    <location>
        <begin position="331"/>
        <end position="494"/>
    </location>
</feature>
<dbReference type="GO" id="GO:0008889">
    <property type="term" value="F:glycerophosphodiester phosphodiesterase activity"/>
    <property type="evidence" value="ECO:0007669"/>
    <property type="project" value="UniProtKB-EC"/>
</dbReference>
<dbReference type="GO" id="GO:0042597">
    <property type="term" value="C:periplasmic space"/>
    <property type="evidence" value="ECO:0007669"/>
    <property type="project" value="TreeGrafter"/>
</dbReference>
<feature type="domain" description="GP-PDE" evidence="8">
    <location>
        <begin position="57"/>
        <end position="375"/>
    </location>
</feature>